<dbReference type="Proteomes" id="UP000050929">
    <property type="component" value="Unassembled WGS sequence"/>
</dbReference>
<dbReference type="InterPro" id="IPR047601">
    <property type="entry name" value="EF_0837-like"/>
</dbReference>
<accession>A0A0R1JBC4</accession>
<dbReference type="PIRSF" id="PIRSF039004">
    <property type="entry name" value="ADE_EF_0837"/>
    <property type="match status" value="1"/>
</dbReference>
<dbReference type="AlphaFoldDB" id="A0A0R1JBC4"/>
<sequence>MVDLYVKNGKTITGQSIEVLIDQGKIIDVATKIPGNVEAKKVFDLHSKYYVSSGWIDDHVHCYEKLSLYYDKPDLDGVDAGVTTVIDAGSTGYDNLPDFYKLSKNARTNVYAMCNISKTGIIAQDELGDMTRIKDDLVTKMIEEYSEFVVGIKARISKSVVSGNGVHPLERAKAIQKLNHDLPLMVHIGSNPPELSEIMSLMSPGDIMTHCYNGKQNGIMNLDLHRIKDFAIEGYNRGIIFDVGHGTDSFNFEVAQEARSIGLTPKSISSDLYHHNRENGPVYNLATCLDKMLYLGYTLPDILPMITTNPAENFNLKNKGQLKSGFDGDLTIFDVESKSKVLIDSNGNEKTTDMSIVPHFAVVAGEVYETNLEEF</sequence>
<dbReference type="Pfam" id="PF22647">
    <property type="entry name" value="EF_0837-like_N"/>
    <property type="match status" value="1"/>
</dbReference>
<dbReference type="InterPro" id="IPR020043">
    <property type="entry name" value="Deacetylase_Atu3266-like"/>
</dbReference>
<feature type="binding site" evidence="1">
    <location>
        <position position="61"/>
    </location>
    <ligand>
        <name>Zn(2+)</name>
        <dbReference type="ChEBI" id="CHEBI:29105"/>
        <label>1</label>
    </ligand>
</feature>
<feature type="binding site" evidence="1">
    <location>
        <position position="210"/>
    </location>
    <ligand>
        <name>Zn(2+)</name>
        <dbReference type="ChEBI" id="CHEBI:29105"/>
        <label>2</label>
    </ligand>
</feature>
<name>A0A0R1JBC4_9LACO</name>
<dbReference type="Gene3D" id="2.30.40.10">
    <property type="entry name" value="Urease, subunit C, domain 1"/>
    <property type="match status" value="1"/>
</dbReference>
<feature type="binding site" description="via carbamate group" evidence="1">
    <location>
        <position position="153"/>
    </location>
    <ligand>
        <name>Zn(2+)</name>
        <dbReference type="ChEBI" id="CHEBI:29105"/>
        <label>1</label>
    </ligand>
</feature>
<evidence type="ECO:0000313" key="5">
    <source>
        <dbReference type="Proteomes" id="UP000050929"/>
    </source>
</evidence>
<dbReference type="NCBIfam" id="TIGR03583">
    <property type="entry name" value="EF_0837"/>
    <property type="match status" value="1"/>
</dbReference>
<keyword evidence="1" id="KW-0479">Metal-binding</keyword>
<feature type="binding site" evidence="1">
    <location>
        <position position="59"/>
    </location>
    <ligand>
        <name>Zn(2+)</name>
        <dbReference type="ChEBI" id="CHEBI:29105"/>
        <label>1</label>
    </ligand>
</feature>
<keyword evidence="1" id="KW-0862">Zinc</keyword>
<dbReference type="InterPro" id="IPR011059">
    <property type="entry name" value="Metal-dep_hydrolase_composite"/>
</dbReference>
<dbReference type="NCBIfam" id="NF006689">
    <property type="entry name" value="PRK09237.1"/>
    <property type="match status" value="1"/>
</dbReference>
<organism evidence="4 5">
    <name type="scientific">Companilactobacillus tucceti DSM 20183</name>
    <dbReference type="NCBI Taxonomy" id="1423811"/>
    <lineage>
        <taxon>Bacteria</taxon>
        <taxon>Bacillati</taxon>
        <taxon>Bacillota</taxon>
        <taxon>Bacilli</taxon>
        <taxon>Lactobacillales</taxon>
        <taxon>Lactobacillaceae</taxon>
        <taxon>Companilactobacillus</taxon>
    </lineage>
</organism>
<dbReference type="PANTHER" id="PTHR42717:SF1">
    <property type="entry name" value="IMIDAZOLONEPROPIONASE AND RELATED AMIDOHYDROLASES"/>
    <property type="match status" value="1"/>
</dbReference>
<dbReference type="PANTHER" id="PTHR42717">
    <property type="entry name" value="DIHYDROOROTASE-RELATED"/>
    <property type="match status" value="1"/>
</dbReference>
<gene>
    <name evidence="4" type="ORF">FC72_GL000387</name>
</gene>
<feature type="binding site" evidence="1">
    <location>
        <position position="271"/>
    </location>
    <ligand>
        <name>Zn(2+)</name>
        <dbReference type="ChEBI" id="CHEBI:29105"/>
        <label>1</label>
    </ligand>
</feature>
<dbReference type="EMBL" id="AZDG01000011">
    <property type="protein sequence ID" value="KRK64503.1"/>
    <property type="molecule type" value="Genomic_DNA"/>
</dbReference>
<feature type="modified residue" description="N6-carboxylysine" evidence="2">
    <location>
        <position position="153"/>
    </location>
</feature>
<feature type="binding site" evidence="1">
    <location>
        <position position="187"/>
    </location>
    <ligand>
        <name>Zn(2+)</name>
        <dbReference type="ChEBI" id="CHEBI:29105"/>
        <label>2</label>
    </ligand>
</feature>
<dbReference type="GO" id="GO:0016810">
    <property type="term" value="F:hydrolase activity, acting on carbon-nitrogen (but not peptide) bonds"/>
    <property type="evidence" value="ECO:0007669"/>
    <property type="project" value="InterPro"/>
</dbReference>
<proteinExistence type="predicted"/>
<evidence type="ECO:0000313" key="4">
    <source>
        <dbReference type="EMBL" id="KRK64503.1"/>
    </source>
</evidence>
<evidence type="ECO:0000256" key="3">
    <source>
        <dbReference type="PIRSR" id="PIRSR039004-3"/>
    </source>
</evidence>
<dbReference type="InterPro" id="IPR032466">
    <property type="entry name" value="Metal_Hydrolase"/>
</dbReference>
<dbReference type="PATRIC" id="fig|1423811.3.peg.388"/>
<reference evidence="4 5" key="1">
    <citation type="journal article" date="2015" name="Genome Announc.">
        <title>Expanding the biotechnology potential of lactobacilli through comparative genomics of 213 strains and associated genera.</title>
        <authorList>
            <person name="Sun Z."/>
            <person name="Harris H.M."/>
            <person name="McCann A."/>
            <person name="Guo C."/>
            <person name="Argimon S."/>
            <person name="Zhang W."/>
            <person name="Yang X."/>
            <person name="Jeffery I.B."/>
            <person name="Cooney J.C."/>
            <person name="Kagawa T.F."/>
            <person name="Liu W."/>
            <person name="Song Y."/>
            <person name="Salvetti E."/>
            <person name="Wrobel A."/>
            <person name="Rasinkangas P."/>
            <person name="Parkhill J."/>
            <person name="Rea M.C."/>
            <person name="O'Sullivan O."/>
            <person name="Ritari J."/>
            <person name="Douillard F.P."/>
            <person name="Paul Ross R."/>
            <person name="Yang R."/>
            <person name="Briner A.E."/>
            <person name="Felis G.E."/>
            <person name="de Vos W.M."/>
            <person name="Barrangou R."/>
            <person name="Klaenhammer T.R."/>
            <person name="Caufield P.W."/>
            <person name="Cui Y."/>
            <person name="Zhang H."/>
            <person name="O'Toole P.W."/>
        </authorList>
    </citation>
    <scope>NUCLEOTIDE SEQUENCE [LARGE SCALE GENOMIC DNA]</scope>
    <source>
        <strain evidence="4 5">DSM 20183</strain>
    </source>
</reference>
<comment type="caution">
    <text evidence="4">The sequence shown here is derived from an EMBL/GenBank/DDBJ whole genome shotgun (WGS) entry which is preliminary data.</text>
</comment>
<dbReference type="RefSeq" id="WP_057765849.1">
    <property type="nucleotide sequence ID" value="NZ_AZDG01000011.1"/>
</dbReference>
<dbReference type="Gene3D" id="3.20.20.140">
    <property type="entry name" value="Metal-dependent hydrolases"/>
    <property type="match status" value="1"/>
</dbReference>
<dbReference type="OrthoDB" id="9796020at2"/>
<dbReference type="STRING" id="1423811.FC72_GL000387"/>
<dbReference type="GO" id="GO:0046872">
    <property type="term" value="F:metal ion binding"/>
    <property type="evidence" value="ECO:0007669"/>
    <property type="project" value="UniProtKB-KW"/>
</dbReference>
<protein>
    <submittedName>
        <fullName evidence="4">Dihydroorotase</fullName>
    </submittedName>
</protein>
<feature type="site" description="Transition state stabilizer" evidence="3">
    <location>
        <position position="155"/>
    </location>
</feature>
<dbReference type="SUPFAM" id="SSF51556">
    <property type="entry name" value="Metallo-dependent hydrolases"/>
    <property type="match status" value="1"/>
</dbReference>
<evidence type="ECO:0000256" key="2">
    <source>
        <dbReference type="PIRSR" id="PIRSR039004-2"/>
    </source>
</evidence>
<dbReference type="SUPFAM" id="SSF51338">
    <property type="entry name" value="Composite domain of metallo-dependent hydrolases"/>
    <property type="match status" value="1"/>
</dbReference>
<evidence type="ECO:0000256" key="1">
    <source>
        <dbReference type="PIRSR" id="PIRSR039004-1"/>
    </source>
</evidence>
<keyword evidence="5" id="KW-1185">Reference proteome</keyword>
<dbReference type="GO" id="GO:0019213">
    <property type="term" value="F:deacetylase activity"/>
    <property type="evidence" value="ECO:0007669"/>
    <property type="project" value="InterPro"/>
</dbReference>
<feature type="binding site" description="via carbamate group" evidence="1">
    <location>
        <position position="153"/>
    </location>
    <ligand>
        <name>Zn(2+)</name>
        <dbReference type="ChEBI" id="CHEBI:29105"/>
        <label>2</label>
    </ligand>
</feature>